<dbReference type="EMBL" id="BMQS01000028">
    <property type="protein sequence ID" value="GGU04263.1"/>
    <property type="molecule type" value="Genomic_DNA"/>
</dbReference>
<evidence type="ECO:0000313" key="9">
    <source>
        <dbReference type="Proteomes" id="UP000616143"/>
    </source>
</evidence>
<sequence>MDRGRVYLVGAGPGDPSLVTCRGISLIEDADVIVYDRLVSHDLLSRARRDCILIFAGKGMGESKKQEEINQLLYKYASEGKTVVRLKGGDPYVFGRGEEECAYLVEKGICCEVVPGVSSAFAVPAYAGIPVTSRWMSSGVTVLTAVRSTGEVIDLDYVPKKGTLVILMGVHVADRLKEQLLKVRPAGEPVAVIENGTLPGQRVFVSTLEKLDVVVRENKVRAPAIFIVGEVVKLRSALTR</sequence>
<name>A0A830H3D4_9CREN</name>
<reference evidence="8" key="1">
    <citation type="journal article" date="2014" name="Int. J. Syst. Evol. Microbiol.">
        <title>Complete genome sequence of Corynebacterium casei LMG S-19264T (=DSM 44701T), isolated from a smear-ripened cheese.</title>
        <authorList>
            <consortium name="US DOE Joint Genome Institute (JGI-PGF)"/>
            <person name="Walter F."/>
            <person name="Albersmeier A."/>
            <person name="Kalinowski J."/>
            <person name="Ruckert C."/>
        </authorList>
    </citation>
    <scope>NUCLEOTIDE SEQUENCE</scope>
    <source>
        <strain evidence="8">JCM 31740</strain>
    </source>
</reference>
<dbReference type="InterPro" id="IPR035996">
    <property type="entry name" value="4pyrrol_Methylase_sf"/>
</dbReference>
<dbReference type="OrthoDB" id="24444at2157"/>
<dbReference type="PANTHER" id="PTHR45790:SF3">
    <property type="entry name" value="S-ADENOSYL-L-METHIONINE-DEPENDENT UROPORPHYRINOGEN III METHYLTRANSFERASE, CHLOROPLASTIC"/>
    <property type="match status" value="1"/>
</dbReference>
<keyword evidence="2 6" id="KW-0489">Methyltransferase</keyword>
<accession>A0A830H3D4</accession>
<dbReference type="EC" id="2.1.1.107" evidence="1"/>
<evidence type="ECO:0000259" key="7">
    <source>
        <dbReference type="Pfam" id="PF00590"/>
    </source>
</evidence>
<evidence type="ECO:0000256" key="6">
    <source>
        <dbReference type="RuleBase" id="RU003960"/>
    </source>
</evidence>
<protein>
    <recommendedName>
        <fullName evidence="1">uroporphyrinogen-III C-methyltransferase</fullName>
        <ecNumber evidence="1">2.1.1.107</ecNumber>
    </recommendedName>
</protein>
<organism evidence="8 9">
    <name type="scientific">Sulfodiicoccus acidiphilus</name>
    <dbReference type="NCBI Taxonomy" id="1670455"/>
    <lineage>
        <taxon>Archaea</taxon>
        <taxon>Thermoproteota</taxon>
        <taxon>Thermoprotei</taxon>
        <taxon>Sulfolobales</taxon>
        <taxon>Sulfolobaceae</taxon>
        <taxon>Sulfodiicoccus</taxon>
    </lineage>
</organism>
<comment type="caution">
    <text evidence="8">The sequence shown here is derived from an EMBL/GenBank/DDBJ whole genome shotgun (WGS) entry which is preliminary data.</text>
</comment>
<dbReference type="GO" id="GO:0004851">
    <property type="term" value="F:uroporphyrin-III C-methyltransferase activity"/>
    <property type="evidence" value="ECO:0007669"/>
    <property type="project" value="UniProtKB-EC"/>
</dbReference>
<dbReference type="Gene3D" id="3.30.950.10">
    <property type="entry name" value="Methyltransferase, Cobalt-precorrin-4 Transmethylase, Domain 2"/>
    <property type="match status" value="1"/>
</dbReference>
<evidence type="ECO:0000256" key="1">
    <source>
        <dbReference type="ARBA" id="ARBA00012162"/>
    </source>
</evidence>
<keyword evidence="3 6" id="KW-0808">Transferase</keyword>
<evidence type="ECO:0000256" key="2">
    <source>
        <dbReference type="ARBA" id="ARBA00022603"/>
    </source>
</evidence>
<dbReference type="GO" id="GO:0019354">
    <property type="term" value="P:siroheme biosynthetic process"/>
    <property type="evidence" value="ECO:0007669"/>
    <property type="project" value="InterPro"/>
</dbReference>
<dbReference type="SUPFAM" id="SSF53790">
    <property type="entry name" value="Tetrapyrrole methylase"/>
    <property type="match status" value="1"/>
</dbReference>
<dbReference type="NCBIfam" id="TIGR01469">
    <property type="entry name" value="cobA_cysG_Cterm"/>
    <property type="match status" value="1"/>
</dbReference>
<comment type="similarity">
    <text evidence="6">Belongs to the precorrin methyltransferase family.</text>
</comment>
<dbReference type="InterPro" id="IPR003043">
    <property type="entry name" value="Uropor_MeTrfase_CS"/>
</dbReference>
<dbReference type="CDD" id="cd11642">
    <property type="entry name" value="SUMT"/>
    <property type="match status" value="1"/>
</dbReference>
<dbReference type="PROSITE" id="PS00840">
    <property type="entry name" value="SUMT_2"/>
    <property type="match status" value="1"/>
</dbReference>
<evidence type="ECO:0000313" key="8">
    <source>
        <dbReference type="EMBL" id="GGU04263.1"/>
    </source>
</evidence>
<dbReference type="Proteomes" id="UP000616143">
    <property type="component" value="Unassembled WGS sequence"/>
</dbReference>
<dbReference type="InterPro" id="IPR014777">
    <property type="entry name" value="4pyrrole_Mease_sub1"/>
</dbReference>
<feature type="domain" description="Tetrapyrrole methylase" evidence="7">
    <location>
        <begin position="5"/>
        <end position="211"/>
    </location>
</feature>
<dbReference type="Pfam" id="PF00590">
    <property type="entry name" value="TP_methylase"/>
    <property type="match status" value="1"/>
</dbReference>
<dbReference type="InterPro" id="IPR050161">
    <property type="entry name" value="Siro_Cobalamin_biosynth"/>
</dbReference>
<proteinExistence type="inferred from homology"/>
<evidence type="ECO:0000256" key="4">
    <source>
        <dbReference type="ARBA" id="ARBA00022691"/>
    </source>
</evidence>
<dbReference type="InterPro" id="IPR006366">
    <property type="entry name" value="CobA/CysG_C"/>
</dbReference>
<keyword evidence="5" id="KW-0627">Porphyrin biosynthesis</keyword>
<dbReference type="FunFam" id="3.40.1010.10:FF:000001">
    <property type="entry name" value="Siroheme synthase"/>
    <property type="match status" value="1"/>
</dbReference>
<dbReference type="PANTHER" id="PTHR45790">
    <property type="entry name" value="SIROHEME SYNTHASE-RELATED"/>
    <property type="match status" value="1"/>
</dbReference>
<reference evidence="8" key="2">
    <citation type="submission" date="2020-09" db="EMBL/GenBank/DDBJ databases">
        <authorList>
            <person name="Sun Q."/>
            <person name="Ohkuma M."/>
        </authorList>
    </citation>
    <scope>NUCLEOTIDE SEQUENCE</scope>
    <source>
        <strain evidence="8">JCM 31740</strain>
    </source>
</reference>
<keyword evidence="4" id="KW-0949">S-adenosyl-L-methionine</keyword>
<dbReference type="AlphaFoldDB" id="A0A830H3D4"/>
<dbReference type="Gene3D" id="3.40.1010.10">
    <property type="entry name" value="Cobalt-precorrin-4 Transmethylase, Domain 1"/>
    <property type="match status" value="1"/>
</dbReference>
<gene>
    <name evidence="8" type="ORF">GCM10007116_21190</name>
</gene>
<evidence type="ECO:0000256" key="3">
    <source>
        <dbReference type="ARBA" id="ARBA00022679"/>
    </source>
</evidence>
<dbReference type="RefSeq" id="WP_188848668.1">
    <property type="nucleotide sequence ID" value="NZ_BMQS01000028.1"/>
</dbReference>
<dbReference type="GO" id="GO:0032259">
    <property type="term" value="P:methylation"/>
    <property type="evidence" value="ECO:0007669"/>
    <property type="project" value="UniProtKB-KW"/>
</dbReference>
<dbReference type="InterPro" id="IPR000878">
    <property type="entry name" value="4pyrrol_Mease"/>
</dbReference>
<evidence type="ECO:0000256" key="5">
    <source>
        <dbReference type="ARBA" id="ARBA00023244"/>
    </source>
</evidence>
<dbReference type="NCBIfam" id="NF004790">
    <property type="entry name" value="PRK06136.1"/>
    <property type="match status" value="1"/>
</dbReference>
<dbReference type="InterPro" id="IPR014776">
    <property type="entry name" value="4pyrrole_Mease_sub2"/>
</dbReference>